<dbReference type="PATRIC" id="fig|512763.3.peg.4038"/>
<evidence type="ECO:0000313" key="3">
    <source>
        <dbReference type="Proteomes" id="UP000061382"/>
    </source>
</evidence>
<dbReference type="NCBIfam" id="TIGR04183">
    <property type="entry name" value="Por_Secre_tail"/>
    <property type="match status" value="1"/>
</dbReference>
<dbReference type="InterPro" id="IPR026444">
    <property type="entry name" value="Secre_tail"/>
</dbReference>
<dbReference type="EMBL" id="CP012643">
    <property type="protein sequence ID" value="ALJ00575.1"/>
    <property type="molecule type" value="Genomic_DNA"/>
</dbReference>
<dbReference type="OrthoDB" id="5485925at2"/>
<accession>A0A0P0CFC2</accession>
<dbReference type="RefSeq" id="WP_062545163.1">
    <property type="nucleotide sequence ID" value="NZ_CP012643.1"/>
</dbReference>
<dbReference type="AlphaFoldDB" id="A0A0P0CFC2"/>
<evidence type="ECO:0000313" key="2">
    <source>
        <dbReference type="EMBL" id="ALJ00575.1"/>
    </source>
</evidence>
<name>A0A0P0CFC2_9BACT</name>
<keyword evidence="3" id="KW-1185">Reference proteome</keyword>
<sequence>MTLITLKNGFVSTLLVIFLFLSVNVLAEGNLRFFQPVPEPLDLSGSTDTPDLVLSRLLKLYPNPNSTNQVNIKGFTKNTTAYILIKNAIGYVVVDEKQYKADESGDINLNIQTLQQGHYYIFIKVERGHVLKKLIKI</sequence>
<feature type="domain" description="Secretion system C-terminal sorting" evidence="1">
    <location>
        <begin position="60"/>
        <end position="135"/>
    </location>
</feature>
<dbReference type="KEGG" id="rti:DC20_18365"/>
<organism evidence="2 3">
    <name type="scientific">Rufibacter tibetensis</name>
    <dbReference type="NCBI Taxonomy" id="512763"/>
    <lineage>
        <taxon>Bacteria</taxon>
        <taxon>Pseudomonadati</taxon>
        <taxon>Bacteroidota</taxon>
        <taxon>Cytophagia</taxon>
        <taxon>Cytophagales</taxon>
        <taxon>Hymenobacteraceae</taxon>
        <taxon>Rufibacter</taxon>
    </lineage>
</organism>
<evidence type="ECO:0000259" key="1">
    <source>
        <dbReference type="Pfam" id="PF18962"/>
    </source>
</evidence>
<proteinExistence type="predicted"/>
<gene>
    <name evidence="2" type="ORF">DC20_18365</name>
</gene>
<dbReference type="Pfam" id="PF18962">
    <property type="entry name" value="Por_Secre_tail"/>
    <property type="match status" value="1"/>
</dbReference>
<reference evidence="2 3" key="1">
    <citation type="submission" date="2015-08" db="EMBL/GenBank/DDBJ databases">
        <title>Complete genome sequence of Rufibacter tibetensis strain 1351t, a radiation-resistant bacterium from tibet plateau.</title>
        <authorList>
            <person name="Dai J."/>
        </authorList>
    </citation>
    <scope>NUCLEOTIDE SEQUENCE [LARGE SCALE GENOMIC DNA]</scope>
    <source>
        <strain evidence="2 3">1351</strain>
    </source>
</reference>
<dbReference type="Proteomes" id="UP000061382">
    <property type="component" value="Chromosome"/>
</dbReference>
<protein>
    <recommendedName>
        <fullName evidence="1">Secretion system C-terminal sorting domain-containing protein</fullName>
    </recommendedName>
</protein>